<feature type="transmembrane region" description="Helical" evidence="1">
    <location>
        <begin position="34"/>
        <end position="52"/>
    </location>
</feature>
<name>A0A8K0CJK5_IGNLU</name>
<comment type="caution">
    <text evidence="2">The sequence shown here is derived from an EMBL/GenBank/DDBJ whole genome shotgun (WGS) entry which is preliminary data.</text>
</comment>
<reference evidence="2" key="1">
    <citation type="submission" date="2019-08" db="EMBL/GenBank/DDBJ databases">
        <title>The genome of the North American firefly Photinus pyralis.</title>
        <authorList>
            <consortium name="Photinus pyralis genome working group"/>
            <person name="Fallon T.R."/>
            <person name="Sander Lower S.E."/>
            <person name="Weng J.-K."/>
        </authorList>
    </citation>
    <scope>NUCLEOTIDE SEQUENCE</scope>
    <source>
        <strain evidence="2">TRF0915ILg1</strain>
        <tissue evidence="2">Whole body</tissue>
    </source>
</reference>
<gene>
    <name evidence="2" type="ORF">ILUMI_19886</name>
</gene>
<evidence type="ECO:0000313" key="2">
    <source>
        <dbReference type="EMBL" id="KAF2886286.1"/>
    </source>
</evidence>
<dbReference type="OrthoDB" id="6776973at2759"/>
<sequence length="187" mass="21604">MENVVATEIPITLKLPFLGLRRCGLFTKNALKRYFIMTLSAFCLGNLFIIAMVQFTNIKKGVVDVVRNLEGIFSFVQILGKISVTTYYINDFTRLMELTKLFWRPNMCNQRTETNLNSMYRTIFQLQKLFLLVLFMAGSLLMLVPLLERIPALGIWTLEGHETLYDFVIVQQLIMIPCSGVFLWSLD</sequence>
<feature type="transmembrane region" description="Helical" evidence="1">
    <location>
        <begin position="129"/>
        <end position="147"/>
    </location>
</feature>
<dbReference type="EMBL" id="VTPC01088173">
    <property type="protein sequence ID" value="KAF2886286.1"/>
    <property type="molecule type" value="Genomic_DNA"/>
</dbReference>
<feature type="non-terminal residue" evidence="2">
    <location>
        <position position="187"/>
    </location>
</feature>
<proteinExistence type="predicted"/>
<evidence type="ECO:0000313" key="3">
    <source>
        <dbReference type="Proteomes" id="UP000801492"/>
    </source>
</evidence>
<keyword evidence="1" id="KW-0472">Membrane</keyword>
<organism evidence="2 3">
    <name type="scientific">Ignelater luminosus</name>
    <name type="common">Cucubano</name>
    <name type="synonym">Pyrophorus luminosus</name>
    <dbReference type="NCBI Taxonomy" id="2038154"/>
    <lineage>
        <taxon>Eukaryota</taxon>
        <taxon>Metazoa</taxon>
        <taxon>Ecdysozoa</taxon>
        <taxon>Arthropoda</taxon>
        <taxon>Hexapoda</taxon>
        <taxon>Insecta</taxon>
        <taxon>Pterygota</taxon>
        <taxon>Neoptera</taxon>
        <taxon>Endopterygota</taxon>
        <taxon>Coleoptera</taxon>
        <taxon>Polyphaga</taxon>
        <taxon>Elateriformia</taxon>
        <taxon>Elateroidea</taxon>
        <taxon>Elateridae</taxon>
        <taxon>Agrypninae</taxon>
        <taxon>Pyrophorini</taxon>
        <taxon>Ignelater</taxon>
    </lineage>
</organism>
<keyword evidence="1" id="KW-1133">Transmembrane helix</keyword>
<accession>A0A8K0CJK5</accession>
<dbReference type="AlphaFoldDB" id="A0A8K0CJK5"/>
<dbReference type="Proteomes" id="UP000801492">
    <property type="component" value="Unassembled WGS sequence"/>
</dbReference>
<feature type="transmembrane region" description="Helical" evidence="1">
    <location>
        <begin position="167"/>
        <end position="186"/>
    </location>
</feature>
<keyword evidence="1" id="KW-0812">Transmembrane</keyword>
<evidence type="ECO:0000256" key="1">
    <source>
        <dbReference type="SAM" id="Phobius"/>
    </source>
</evidence>
<keyword evidence="3" id="KW-1185">Reference proteome</keyword>
<protein>
    <submittedName>
        <fullName evidence="2">Uncharacterized protein</fullName>
    </submittedName>
</protein>
<feature type="transmembrane region" description="Helical" evidence="1">
    <location>
        <begin position="72"/>
        <end position="90"/>
    </location>
</feature>